<feature type="compositionally biased region" description="Basic and acidic residues" evidence="8">
    <location>
        <begin position="43"/>
        <end position="54"/>
    </location>
</feature>
<dbReference type="Pfam" id="PF00504">
    <property type="entry name" value="Chloroa_b-bind"/>
    <property type="match status" value="1"/>
</dbReference>
<evidence type="ECO:0000313" key="9">
    <source>
        <dbReference type="EMBL" id="CAE0695205.1"/>
    </source>
</evidence>
<keyword evidence="6" id="KW-0934">Plastid</keyword>
<feature type="region of interest" description="Disordered" evidence="8">
    <location>
        <begin position="35"/>
        <end position="65"/>
    </location>
</feature>
<dbReference type="InterPro" id="IPR001344">
    <property type="entry name" value="Chloro_AB-bd_pln"/>
</dbReference>
<name>A0A7S3ZVC8_9STRA</name>
<evidence type="ECO:0000256" key="4">
    <source>
        <dbReference type="ARBA" id="ARBA00022528"/>
    </source>
</evidence>
<keyword evidence="11" id="KW-1185">Reference proteome</keyword>
<feature type="binding site" evidence="7">
    <location>
        <position position="142"/>
    </location>
    <ligand>
        <name>chlorophyll a</name>
        <dbReference type="ChEBI" id="CHEBI:58416"/>
        <label>1</label>
    </ligand>
</feature>
<dbReference type="InterPro" id="IPR022796">
    <property type="entry name" value="Chloroa_b-bind"/>
</dbReference>
<evidence type="ECO:0000256" key="8">
    <source>
        <dbReference type="SAM" id="MobiDB-lite"/>
    </source>
</evidence>
<keyword evidence="5" id="KW-0602">Photosynthesis</keyword>
<evidence type="ECO:0000256" key="5">
    <source>
        <dbReference type="ARBA" id="ARBA00022531"/>
    </source>
</evidence>
<dbReference type="GO" id="GO:0009765">
    <property type="term" value="P:photosynthesis, light harvesting"/>
    <property type="evidence" value="ECO:0007669"/>
    <property type="project" value="InterPro"/>
</dbReference>
<comment type="subcellular location">
    <subcellularLocation>
        <location evidence="2">Plastid</location>
        <location evidence="2">Chloroplast</location>
    </subcellularLocation>
</comment>
<dbReference type="AlphaFoldDB" id="A0A7S3ZVC8"/>
<sequence length="272" mass="28972">MPRRAVRIGRERHARRCAERPSFGRRLERLAAAACGPAACGETTRKPSERETSPSRELTPPPPRADVTMAKTAALSLCLAVASAFQGPAPARPAPQLAASPNNQYQNALGAQAPAGFWDPIGISDGISPEQFQRYRNVEQKHGRIAMIATIGYVVPEKFGTFGDIKLGGDVKFSDVPNGVQALFKIPAVGLLQILLLIGILETQFPNENGDYGTGYFGQSLEEPLKSRKLAMEIANGRLAMLGIMGLLAQDVVTGGHPLAGPNFGEGGFVSL</sequence>
<organism evidence="9">
    <name type="scientific">Pelagomonas calceolata</name>
    <dbReference type="NCBI Taxonomy" id="35677"/>
    <lineage>
        <taxon>Eukaryota</taxon>
        <taxon>Sar</taxon>
        <taxon>Stramenopiles</taxon>
        <taxon>Ochrophyta</taxon>
        <taxon>Pelagophyceae</taxon>
        <taxon>Pelagomonadales</taxon>
        <taxon>Pelagomonadaceae</taxon>
        <taxon>Pelagomonas</taxon>
    </lineage>
</organism>
<keyword evidence="4" id="KW-0150">Chloroplast</keyword>
<dbReference type="OrthoDB" id="423598at2759"/>
<feature type="binding site" evidence="7">
    <location>
        <position position="118"/>
    </location>
    <ligand>
        <name>chlorophyll a</name>
        <dbReference type="ChEBI" id="CHEBI:58416"/>
        <label>1</label>
    </ligand>
</feature>
<dbReference type="GO" id="GO:0009507">
    <property type="term" value="C:chloroplast"/>
    <property type="evidence" value="ECO:0007669"/>
    <property type="project" value="UniProtKB-SubCell"/>
</dbReference>
<feature type="binding site" evidence="7">
    <location>
        <position position="236"/>
    </location>
    <ligand>
        <name>chlorophyll a</name>
        <dbReference type="ChEBI" id="CHEBI:58416"/>
        <label>1</label>
    </ligand>
</feature>
<proteinExistence type="inferred from homology"/>
<feature type="binding site" evidence="7">
    <location>
        <position position="238"/>
    </location>
    <ligand>
        <name>chlorophyll a</name>
        <dbReference type="ChEBI" id="CHEBI:58416"/>
        <label>1</label>
    </ligand>
</feature>
<evidence type="ECO:0000313" key="11">
    <source>
        <dbReference type="Proteomes" id="UP000789595"/>
    </source>
</evidence>
<keyword evidence="7" id="KW-0148">Chlorophyll</keyword>
<feature type="binding site" evidence="7">
    <location>
        <position position="139"/>
    </location>
    <ligand>
        <name>chlorophyll a</name>
        <dbReference type="ChEBI" id="CHEBI:58416"/>
        <label>1</label>
    </ligand>
</feature>
<accession>A0A7S3ZVC8</accession>
<dbReference type="PANTHER" id="PTHR21649">
    <property type="entry name" value="CHLOROPHYLL A/B BINDING PROTEIN"/>
    <property type="match status" value="1"/>
</dbReference>
<dbReference type="EMBL" id="CAKKNE010000002">
    <property type="protein sequence ID" value="CAH0367204.1"/>
    <property type="molecule type" value="Genomic_DNA"/>
</dbReference>
<dbReference type="GO" id="GO:0016168">
    <property type="term" value="F:chlorophyll binding"/>
    <property type="evidence" value="ECO:0007669"/>
    <property type="project" value="UniProtKB-KW"/>
</dbReference>
<dbReference type="GO" id="GO:0016020">
    <property type="term" value="C:membrane"/>
    <property type="evidence" value="ECO:0007669"/>
    <property type="project" value="InterPro"/>
</dbReference>
<evidence type="ECO:0000256" key="7">
    <source>
        <dbReference type="PIRSR" id="PIRSR601344-1"/>
    </source>
</evidence>
<feature type="binding site" evidence="7">
    <location>
        <position position="124"/>
    </location>
    <ligand>
        <name>chlorophyll a</name>
        <dbReference type="ChEBI" id="CHEBI:58416"/>
        <label>1</label>
    </ligand>
</feature>
<dbReference type="SUPFAM" id="SSF103511">
    <property type="entry name" value="Chlorophyll a-b binding protein"/>
    <property type="match status" value="1"/>
</dbReference>
<keyword evidence="7" id="KW-0157">Chromophore</keyword>
<feature type="binding site" evidence="7">
    <location>
        <position position="250"/>
    </location>
    <ligand>
        <name>chlorophyll a</name>
        <dbReference type="ChEBI" id="CHEBI:58416"/>
        <label>1</label>
    </ligand>
</feature>
<evidence type="ECO:0000256" key="6">
    <source>
        <dbReference type="ARBA" id="ARBA00022640"/>
    </source>
</evidence>
<feature type="binding site" description="axial binding residue" evidence="7">
    <location>
        <position position="202"/>
    </location>
    <ligand>
        <name>chlorophyll b</name>
        <dbReference type="ChEBI" id="CHEBI:61721"/>
        <label>1</label>
    </ligand>
    <ligandPart>
        <name>Mg</name>
        <dbReference type="ChEBI" id="CHEBI:25107"/>
    </ligandPart>
</feature>
<evidence type="ECO:0000313" key="10">
    <source>
        <dbReference type="EMBL" id="CAH0367204.1"/>
    </source>
</evidence>
<feature type="binding site" description="axial binding residue" evidence="7">
    <location>
        <position position="144"/>
    </location>
    <ligand>
        <name>chlorophyll b</name>
        <dbReference type="ChEBI" id="CHEBI:61721"/>
        <label>1</label>
    </ligand>
    <ligandPart>
        <name>Mg</name>
        <dbReference type="ChEBI" id="CHEBI:25107"/>
    </ligandPart>
</feature>
<comment type="function">
    <text evidence="1">The light-harvesting complex (LHC) functions as a light receptor, it captures and delivers excitation energy to photosystems with which it is closely associated. Energy is transferred from the carotenoid and chlorophyll C (or B) to chlorophyll A and the photosynthetic reaction centers where it is used to synthesize ATP and reducing power.</text>
</comment>
<comment type="similarity">
    <text evidence="3">Belongs to the fucoxanthin chlorophyll protein family.</text>
</comment>
<protein>
    <submittedName>
        <fullName evidence="9">Uncharacterized protein</fullName>
    </submittedName>
</protein>
<evidence type="ECO:0000256" key="2">
    <source>
        <dbReference type="ARBA" id="ARBA00004229"/>
    </source>
</evidence>
<reference evidence="9" key="1">
    <citation type="submission" date="2021-01" db="EMBL/GenBank/DDBJ databases">
        <authorList>
            <person name="Corre E."/>
            <person name="Pelletier E."/>
            <person name="Niang G."/>
            <person name="Scheremetjew M."/>
            <person name="Finn R."/>
            <person name="Kale V."/>
            <person name="Holt S."/>
            <person name="Cochrane G."/>
            <person name="Meng A."/>
            <person name="Brown T."/>
            <person name="Cohen L."/>
        </authorList>
    </citation>
    <scope>NUCLEOTIDE SEQUENCE</scope>
    <source>
        <strain evidence="9">CCMP1756</strain>
    </source>
</reference>
<dbReference type="Gene3D" id="1.10.3460.10">
    <property type="entry name" value="Chlorophyll a/b binding protein domain"/>
    <property type="match status" value="1"/>
</dbReference>
<dbReference type="Proteomes" id="UP000789595">
    <property type="component" value="Unassembled WGS sequence"/>
</dbReference>
<reference evidence="10" key="2">
    <citation type="submission" date="2021-11" db="EMBL/GenBank/DDBJ databases">
        <authorList>
            <consortium name="Genoscope - CEA"/>
            <person name="William W."/>
        </authorList>
    </citation>
    <scope>NUCLEOTIDE SEQUENCE</scope>
</reference>
<gene>
    <name evidence="9" type="ORF">PCAL00307_LOCUS10641</name>
    <name evidence="10" type="ORF">PECAL_2P02160</name>
</gene>
<dbReference type="EMBL" id="HBIW01012394">
    <property type="protein sequence ID" value="CAE0695205.1"/>
    <property type="molecule type" value="Transcribed_RNA"/>
</dbReference>
<evidence type="ECO:0000256" key="3">
    <source>
        <dbReference type="ARBA" id="ARBA00005933"/>
    </source>
</evidence>
<feature type="binding site" evidence="7">
    <location>
        <position position="233"/>
    </location>
    <ligand>
        <name>chlorophyll a</name>
        <dbReference type="ChEBI" id="CHEBI:58416"/>
        <label>1</label>
    </ligand>
</feature>
<evidence type="ECO:0000256" key="1">
    <source>
        <dbReference type="ARBA" id="ARBA00004022"/>
    </source>
</evidence>